<dbReference type="InterPro" id="IPR014717">
    <property type="entry name" value="Transl_elong_EF1B/ribsomal_bS6"/>
</dbReference>
<dbReference type="AlphaFoldDB" id="A0A1E3PFJ4"/>
<accession>A0A1E3PFJ4</accession>
<dbReference type="STRING" id="857566.A0A1E3PFJ4"/>
<name>A0A1E3PFJ4_9ASCO</name>
<keyword evidence="2" id="KW-0689">Ribosomal protein</keyword>
<dbReference type="GO" id="GO:0005763">
    <property type="term" value="C:mitochondrial small ribosomal subunit"/>
    <property type="evidence" value="ECO:0007669"/>
    <property type="project" value="EnsemblFungi"/>
</dbReference>
<sequence length="100" mass="11558">MFYEIIAIVRSKGATRNVEAQDIMRTVGKLILNNRGVVRNIEYQGTKHLPKIINRHQQTHIFGTIFSMKFDTSPAVQSEIKRTMNMDPRIVRTMIVNGDR</sequence>
<evidence type="ECO:0000313" key="3">
    <source>
        <dbReference type="Proteomes" id="UP000095009"/>
    </source>
</evidence>
<organism evidence="2 3">
    <name type="scientific">Nadsonia fulvescens var. elongata DSM 6958</name>
    <dbReference type="NCBI Taxonomy" id="857566"/>
    <lineage>
        <taxon>Eukaryota</taxon>
        <taxon>Fungi</taxon>
        <taxon>Dikarya</taxon>
        <taxon>Ascomycota</taxon>
        <taxon>Saccharomycotina</taxon>
        <taxon>Dipodascomycetes</taxon>
        <taxon>Dipodascales</taxon>
        <taxon>Dipodascales incertae sedis</taxon>
        <taxon>Nadsonia</taxon>
    </lineage>
</organism>
<dbReference type="NCBIfam" id="TIGR00166">
    <property type="entry name" value="S6"/>
    <property type="match status" value="1"/>
</dbReference>
<proteinExistence type="inferred from homology"/>
<reference evidence="2 3" key="1">
    <citation type="journal article" date="2016" name="Proc. Natl. Acad. Sci. U.S.A.">
        <title>Comparative genomics of biotechnologically important yeasts.</title>
        <authorList>
            <person name="Riley R."/>
            <person name="Haridas S."/>
            <person name="Wolfe K.H."/>
            <person name="Lopes M.R."/>
            <person name="Hittinger C.T."/>
            <person name="Goeker M."/>
            <person name="Salamov A.A."/>
            <person name="Wisecaver J.H."/>
            <person name="Long T.M."/>
            <person name="Calvey C.H."/>
            <person name="Aerts A.L."/>
            <person name="Barry K.W."/>
            <person name="Choi C."/>
            <person name="Clum A."/>
            <person name="Coughlan A.Y."/>
            <person name="Deshpande S."/>
            <person name="Douglass A.P."/>
            <person name="Hanson S.J."/>
            <person name="Klenk H.-P."/>
            <person name="LaButti K.M."/>
            <person name="Lapidus A."/>
            <person name="Lindquist E.A."/>
            <person name="Lipzen A.M."/>
            <person name="Meier-Kolthoff J.P."/>
            <person name="Ohm R.A."/>
            <person name="Otillar R.P."/>
            <person name="Pangilinan J.L."/>
            <person name="Peng Y."/>
            <person name="Rokas A."/>
            <person name="Rosa C.A."/>
            <person name="Scheuner C."/>
            <person name="Sibirny A.A."/>
            <person name="Slot J.C."/>
            <person name="Stielow J.B."/>
            <person name="Sun H."/>
            <person name="Kurtzman C.P."/>
            <person name="Blackwell M."/>
            <person name="Grigoriev I.V."/>
            <person name="Jeffries T.W."/>
        </authorList>
    </citation>
    <scope>NUCLEOTIDE SEQUENCE [LARGE SCALE GENOMIC DNA]</scope>
    <source>
        <strain evidence="2 3">DSM 6958</strain>
    </source>
</reference>
<dbReference type="InterPro" id="IPR000529">
    <property type="entry name" value="Ribosomal_bS6"/>
</dbReference>
<dbReference type="GO" id="GO:0003735">
    <property type="term" value="F:structural constituent of ribosome"/>
    <property type="evidence" value="ECO:0007669"/>
    <property type="project" value="EnsemblFungi"/>
</dbReference>
<dbReference type="CDD" id="cd15465">
    <property type="entry name" value="bS6_mito"/>
    <property type="match status" value="1"/>
</dbReference>
<keyword evidence="3" id="KW-1185">Reference proteome</keyword>
<comment type="similarity">
    <text evidence="1">Belongs to the bacterial ribosomal protein bS6 family.</text>
</comment>
<dbReference type="PANTHER" id="PTHR21011:SF1">
    <property type="entry name" value="SMALL RIBOSOMAL SUBUNIT PROTEIN BS6M"/>
    <property type="match status" value="1"/>
</dbReference>
<protein>
    <submittedName>
        <fullName evidence="2">Ribosomal protein S6</fullName>
    </submittedName>
</protein>
<dbReference type="Pfam" id="PF01250">
    <property type="entry name" value="Ribosomal_S6"/>
    <property type="match status" value="1"/>
</dbReference>
<dbReference type="GO" id="GO:0070181">
    <property type="term" value="F:small ribosomal subunit rRNA binding"/>
    <property type="evidence" value="ECO:0007669"/>
    <property type="project" value="TreeGrafter"/>
</dbReference>
<dbReference type="EMBL" id="KV454412">
    <property type="protein sequence ID" value="ODQ64183.1"/>
    <property type="molecule type" value="Genomic_DNA"/>
</dbReference>
<evidence type="ECO:0000313" key="2">
    <source>
        <dbReference type="EMBL" id="ODQ64183.1"/>
    </source>
</evidence>
<gene>
    <name evidence="2" type="ORF">NADFUDRAFT_47454</name>
</gene>
<dbReference type="InterPro" id="IPR035980">
    <property type="entry name" value="Ribosomal_bS6_sf"/>
</dbReference>
<dbReference type="SUPFAM" id="SSF54995">
    <property type="entry name" value="Ribosomal protein S6"/>
    <property type="match status" value="1"/>
</dbReference>
<keyword evidence="2" id="KW-0687">Ribonucleoprotein</keyword>
<dbReference type="PANTHER" id="PTHR21011">
    <property type="entry name" value="MITOCHONDRIAL 28S RIBOSOMAL PROTEIN S6"/>
    <property type="match status" value="1"/>
</dbReference>
<dbReference type="OrthoDB" id="10259681at2759"/>
<dbReference type="GO" id="GO:0006412">
    <property type="term" value="P:translation"/>
    <property type="evidence" value="ECO:0007669"/>
    <property type="project" value="InterPro"/>
</dbReference>
<evidence type="ECO:0000256" key="1">
    <source>
        <dbReference type="ARBA" id="ARBA00009512"/>
    </source>
</evidence>
<dbReference type="Proteomes" id="UP000095009">
    <property type="component" value="Unassembled WGS sequence"/>
</dbReference>
<dbReference type="Gene3D" id="3.30.70.60">
    <property type="match status" value="1"/>
</dbReference>